<comment type="caution">
    <text evidence="1">The sequence shown here is derived from an EMBL/GenBank/DDBJ whole genome shotgun (WGS) entry which is preliminary data.</text>
</comment>
<evidence type="ECO:0000313" key="1">
    <source>
        <dbReference type="EMBL" id="KAI3728053.1"/>
    </source>
</evidence>
<dbReference type="Proteomes" id="UP001055879">
    <property type="component" value="Linkage Group LG05"/>
</dbReference>
<accession>A0ACB9C1D1</accession>
<proteinExistence type="predicted"/>
<evidence type="ECO:0000313" key="2">
    <source>
        <dbReference type="Proteomes" id="UP001055879"/>
    </source>
</evidence>
<keyword evidence="2" id="KW-1185">Reference proteome</keyword>
<name>A0ACB9C1D1_ARCLA</name>
<sequence>MSLMMKFLLAVPYKISSRCRCSLVGNAYKRPSNSKENEDLDSSQVEKKGGQFYGKETAGGRQAVCKKEEEKQVAEAAPHQKKVKEKLGAYSSSNSIKCLSICLILITMMWKISACASYKLSQASTLDEYLAEFEKLYTQTPGRPLC</sequence>
<dbReference type="EMBL" id="CM042051">
    <property type="protein sequence ID" value="KAI3728053.1"/>
    <property type="molecule type" value="Genomic_DNA"/>
</dbReference>
<reference evidence="2" key="1">
    <citation type="journal article" date="2022" name="Mol. Ecol. Resour.">
        <title>The genomes of chicory, endive, great burdock and yacon provide insights into Asteraceae palaeo-polyploidization history and plant inulin production.</title>
        <authorList>
            <person name="Fan W."/>
            <person name="Wang S."/>
            <person name="Wang H."/>
            <person name="Wang A."/>
            <person name="Jiang F."/>
            <person name="Liu H."/>
            <person name="Zhao H."/>
            <person name="Xu D."/>
            <person name="Zhang Y."/>
        </authorList>
    </citation>
    <scope>NUCLEOTIDE SEQUENCE [LARGE SCALE GENOMIC DNA]</scope>
    <source>
        <strain evidence="2">cv. Niubang</strain>
    </source>
</reference>
<reference evidence="1 2" key="2">
    <citation type="journal article" date="2022" name="Mol. Ecol. Resour.">
        <title>The genomes of chicory, endive, great burdock and yacon provide insights into Asteraceae paleo-polyploidization history and plant inulin production.</title>
        <authorList>
            <person name="Fan W."/>
            <person name="Wang S."/>
            <person name="Wang H."/>
            <person name="Wang A."/>
            <person name="Jiang F."/>
            <person name="Liu H."/>
            <person name="Zhao H."/>
            <person name="Xu D."/>
            <person name="Zhang Y."/>
        </authorList>
    </citation>
    <scope>NUCLEOTIDE SEQUENCE [LARGE SCALE GENOMIC DNA]</scope>
    <source>
        <strain evidence="2">cv. Niubang</strain>
    </source>
</reference>
<gene>
    <name evidence="1" type="ORF">L6452_16681</name>
</gene>
<organism evidence="1 2">
    <name type="scientific">Arctium lappa</name>
    <name type="common">Greater burdock</name>
    <name type="synonym">Lappa major</name>
    <dbReference type="NCBI Taxonomy" id="4217"/>
    <lineage>
        <taxon>Eukaryota</taxon>
        <taxon>Viridiplantae</taxon>
        <taxon>Streptophyta</taxon>
        <taxon>Embryophyta</taxon>
        <taxon>Tracheophyta</taxon>
        <taxon>Spermatophyta</taxon>
        <taxon>Magnoliopsida</taxon>
        <taxon>eudicotyledons</taxon>
        <taxon>Gunneridae</taxon>
        <taxon>Pentapetalae</taxon>
        <taxon>asterids</taxon>
        <taxon>campanulids</taxon>
        <taxon>Asterales</taxon>
        <taxon>Asteraceae</taxon>
        <taxon>Carduoideae</taxon>
        <taxon>Cardueae</taxon>
        <taxon>Arctiinae</taxon>
        <taxon>Arctium</taxon>
    </lineage>
</organism>
<protein>
    <submittedName>
        <fullName evidence="1">Uncharacterized protein</fullName>
    </submittedName>
</protein>